<dbReference type="AlphaFoldDB" id="A0A6L5T9M8"/>
<evidence type="ECO:0000313" key="2">
    <source>
        <dbReference type="Proteomes" id="UP000479563"/>
    </source>
</evidence>
<evidence type="ECO:0008006" key="3">
    <source>
        <dbReference type="Google" id="ProtNLM"/>
    </source>
</evidence>
<dbReference type="Proteomes" id="UP000479563">
    <property type="component" value="Unassembled WGS sequence"/>
</dbReference>
<evidence type="ECO:0000313" key="1">
    <source>
        <dbReference type="EMBL" id="MSC60074.1"/>
    </source>
</evidence>
<organism evidence="1 2">
    <name type="scientific">Agathobacter rectalis</name>
    <dbReference type="NCBI Taxonomy" id="39491"/>
    <lineage>
        <taxon>Bacteria</taxon>
        <taxon>Bacillati</taxon>
        <taxon>Bacillota</taxon>
        <taxon>Clostridia</taxon>
        <taxon>Lachnospirales</taxon>
        <taxon>Lachnospiraceae</taxon>
        <taxon>Agathobacter</taxon>
    </lineage>
</organism>
<name>A0A6L5T9M8_9FIRM</name>
<dbReference type="RefSeq" id="WP_154266894.1">
    <property type="nucleotide sequence ID" value="NZ_WKQP01000010.1"/>
</dbReference>
<protein>
    <recommendedName>
        <fullName evidence="3">XRE family transcriptional regulator</fullName>
    </recommendedName>
</protein>
<proteinExistence type="predicted"/>
<gene>
    <name evidence="1" type="ORF">GKE07_07660</name>
</gene>
<sequence>MDALLNEDWTAEVVGRMHRCRISNLQLAEECGYSAAYLSTVLNGNKVFENDEAKEKTKNRIIEGLTRLESKILSASRDTDDGSAD</sequence>
<comment type="caution">
    <text evidence="1">The sequence shown here is derived from an EMBL/GenBank/DDBJ whole genome shotgun (WGS) entry which is preliminary data.</text>
</comment>
<dbReference type="EMBL" id="WKQP01000010">
    <property type="protein sequence ID" value="MSC60074.1"/>
    <property type="molecule type" value="Genomic_DNA"/>
</dbReference>
<reference evidence="1 2" key="1">
    <citation type="journal article" date="2019" name="Nat. Med.">
        <title>A library of human gut bacterial isolates paired with longitudinal multiomics data enables mechanistic microbiome research.</title>
        <authorList>
            <person name="Poyet M."/>
            <person name="Groussin M."/>
            <person name="Gibbons S.M."/>
            <person name="Avila-Pacheco J."/>
            <person name="Jiang X."/>
            <person name="Kearney S.M."/>
            <person name="Perrotta A.R."/>
            <person name="Berdy B."/>
            <person name="Zhao S."/>
            <person name="Lieberman T.D."/>
            <person name="Swanson P.K."/>
            <person name="Smith M."/>
            <person name="Roesemann S."/>
            <person name="Alexander J.E."/>
            <person name="Rich S.A."/>
            <person name="Livny J."/>
            <person name="Vlamakis H."/>
            <person name="Clish C."/>
            <person name="Bullock K."/>
            <person name="Deik A."/>
            <person name="Scott J."/>
            <person name="Pierce K.A."/>
            <person name="Xavier R.J."/>
            <person name="Alm E.J."/>
        </authorList>
    </citation>
    <scope>NUCLEOTIDE SEQUENCE [LARGE SCALE GENOMIC DNA]</scope>
    <source>
        <strain evidence="1 2">BIOML-A11</strain>
    </source>
</reference>
<accession>A0A6L5T9M8</accession>